<protein>
    <submittedName>
        <fullName evidence="2">Uncharacterized protein</fullName>
    </submittedName>
</protein>
<evidence type="ECO:0000313" key="2">
    <source>
        <dbReference type="EMBL" id="AIU93452.1"/>
    </source>
</evidence>
<name>A0A097SPK5_9NOCA</name>
<evidence type="ECO:0000256" key="1">
    <source>
        <dbReference type="SAM" id="Phobius"/>
    </source>
</evidence>
<keyword evidence="1" id="KW-0472">Membrane</keyword>
<keyword evidence="2" id="KW-0614">Plasmid</keyword>
<geneLocation type="plasmid" evidence="2">
    <name>pNSL1</name>
</geneLocation>
<reference evidence="2" key="1">
    <citation type="submission" date="2014-03" db="EMBL/GenBank/DDBJ databases">
        <authorList>
            <person name="Zhang G."/>
            <person name="Zhu L."/>
            <person name="Fang P."/>
        </authorList>
    </citation>
    <scope>NUCLEOTIDE SEQUENCE</scope>
    <source>
        <strain evidence="2">NS1</strain>
        <plasmid evidence="2">pNSL1</plasmid>
    </source>
</reference>
<proteinExistence type="predicted"/>
<accession>A0A097SPK5</accession>
<feature type="transmembrane region" description="Helical" evidence="1">
    <location>
        <begin position="115"/>
        <end position="136"/>
    </location>
</feature>
<dbReference type="AlphaFoldDB" id="A0A097SPK5"/>
<keyword evidence="1" id="KW-1133">Transmembrane helix</keyword>
<feature type="transmembrane region" description="Helical" evidence="1">
    <location>
        <begin position="59"/>
        <end position="78"/>
    </location>
</feature>
<organism evidence="2">
    <name type="scientific">Rhodococcus sp. NS1</name>
    <dbReference type="NCBI Taxonomy" id="402236"/>
    <lineage>
        <taxon>Bacteria</taxon>
        <taxon>Bacillati</taxon>
        <taxon>Actinomycetota</taxon>
        <taxon>Actinomycetes</taxon>
        <taxon>Mycobacteriales</taxon>
        <taxon>Nocardiaceae</taxon>
        <taxon>Rhodococcus</taxon>
    </lineage>
</organism>
<sequence>MKASITLTTSSPVNPRTDNAHASTAARLRGALAAATTAITAVLGHGAAGGHAPTMQDTALLAVACLGLGLTAGSSTAFTRPIRLFAVLAAGQATCHVLFAATTPGHRMSLPLAMLLAHTLALLGTTMLIVLVDTAVHRLRHCARRIRGALTNVQQPPEGAPLLAPVTVGVRRVLACGVRGGLTRRGPPGGISCAADMIRFDLREETTYRCSTGFPGPACCWPPLLPS</sequence>
<feature type="transmembrane region" description="Helical" evidence="1">
    <location>
        <begin position="85"/>
        <end position="103"/>
    </location>
</feature>
<gene>
    <name evidence="2" type="ORF">LRS1606.18</name>
</gene>
<keyword evidence="1" id="KW-0812">Transmembrane</keyword>
<dbReference type="EMBL" id="KJ605395">
    <property type="protein sequence ID" value="AIU93452.1"/>
    <property type="molecule type" value="Genomic_DNA"/>
</dbReference>